<keyword evidence="1" id="KW-1133">Transmembrane helix</keyword>
<proteinExistence type="predicted"/>
<dbReference type="Proteomes" id="UP000324222">
    <property type="component" value="Unassembled WGS sequence"/>
</dbReference>
<protein>
    <submittedName>
        <fullName evidence="2">Uncharacterized protein</fullName>
    </submittedName>
</protein>
<dbReference type="EMBL" id="VSRR010000782">
    <property type="protein sequence ID" value="MPC19574.1"/>
    <property type="molecule type" value="Genomic_DNA"/>
</dbReference>
<keyword evidence="3" id="KW-1185">Reference proteome</keyword>
<organism evidence="2 3">
    <name type="scientific">Portunus trituberculatus</name>
    <name type="common">Swimming crab</name>
    <name type="synonym">Neptunus trituberculatus</name>
    <dbReference type="NCBI Taxonomy" id="210409"/>
    <lineage>
        <taxon>Eukaryota</taxon>
        <taxon>Metazoa</taxon>
        <taxon>Ecdysozoa</taxon>
        <taxon>Arthropoda</taxon>
        <taxon>Crustacea</taxon>
        <taxon>Multicrustacea</taxon>
        <taxon>Malacostraca</taxon>
        <taxon>Eumalacostraca</taxon>
        <taxon>Eucarida</taxon>
        <taxon>Decapoda</taxon>
        <taxon>Pleocyemata</taxon>
        <taxon>Brachyura</taxon>
        <taxon>Eubrachyura</taxon>
        <taxon>Portunoidea</taxon>
        <taxon>Portunidae</taxon>
        <taxon>Portuninae</taxon>
        <taxon>Portunus</taxon>
    </lineage>
</organism>
<sequence length="283" mass="31867">MEKITTSSIPQWTYTHVRDRCAQTLLARLRIGHTYLTQRYLLTRDPQLYCDDCLVPHTVRHLVVECPSLTDLDTATSTAVAVEIARRQMTLAIAAPYPKSIHPFILLCSTEFNKEDNISSSQLITNGHSSSSSTVFERGICPTPPHPVTLVDSVQALPSPLFLFISANNRKIVFTATVFYYPHRIYCLNSIVTFFFAFTNLFYSSIDLFLGWLCCGFLSERVLAENVTGTRQHRTIPSNAAAATAFIMSVAVQVGELYVIVKRKEKRWLTGCRNVGYSLQKET</sequence>
<feature type="transmembrane region" description="Helical" evidence="1">
    <location>
        <begin position="240"/>
        <end position="261"/>
    </location>
</feature>
<reference evidence="2 3" key="1">
    <citation type="submission" date="2019-05" db="EMBL/GenBank/DDBJ databases">
        <title>Another draft genome of Portunus trituberculatus and its Hox gene families provides insights of decapod evolution.</title>
        <authorList>
            <person name="Jeong J.-H."/>
            <person name="Song I."/>
            <person name="Kim S."/>
            <person name="Choi T."/>
            <person name="Kim D."/>
            <person name="Ryu S."/>
            <person name="Kim W."/>
        </authorList>
    </citation>
    <scope>NUCLEOTIDE SEQUENCE [LARGE SCALE GENOMIC DNA]</scope>
    <source>
        <tissue evidence="2">Muscle</tissue>
    </source>
</reference>
<evidence type="ECO:0000313" key="3">
    <source>
        <dbReference type="Proteomes" id="UP000324222"/>
    </source>
</evidence>
<feature type="transmembrane region" description="Helical" evidence="1">
    <location>
        <begin position="185"/>
        <end position="203"/>
    </location>
</feature>
<accession>A0A5B7DE96</accession>
<keyword evidence="1" id="KW-0812">Transmembrane</keyword>
<comment type="caution">
    <text evidence="2">The sequence shown here is derived from an EMBL/GenBank/DDBJ whole genome shotgun (WGS) entry which is preliminary data.</text>
</comment>
<evidence type="ECO:0000256" key="1">
    <source>
        <dbReference type="SAM" id="Phobius"/>
    </source>
</evidence>
<dbReference type="AlphaFoldDB" id="A0A5B7DE96"/>
<keyword evidence="1" id="KW-0472">Membrane</keyword>
<gene>
    <name evidence="2" type="ORF">E2C01_012493</name>
</gene>
<name>A0A5B7DE96_PORTR</name>
<evidence type="ECO:0000313" key="2">
    <source>
        <dbReference type="EMBL" id="MPC19574.1"/>
    </source>
</evidence>